<dbReference type="InterPro" id="IPR004552">
    <property type="entry name" value="AGP_acyltrans"/>
</dbReference>
<keyword evidence="4" id="KW-0594">Phospholipid biosynthesis</keyword>
<evidence type="ECO:0000313" key="6">
    <source>
        <dbReference type="EMBL" id="RNB81609.1"/>
    </source>
</evidence>
<dbReference type="NCBIfam" id="TIGR00530">
    <property type="entry name" value="AGP_acyltrn"/>
    <property type="match status" value="1"/>
</dbReference>
<keyword evidence="3 4" id="KW-0012">Acyltransferase</keyword>
<evidence type="ECO:0000313" key="7">
    <source>
        <dbReference type="Proteomes" id="UP000271031"/>
    </source>
</evidence>
<comment type="catalytic activity">
    <reaction evidence="4">
        <text>a 1-acyl-sn-glycero-3-phosphate + an acyl-CoA = a 1,2-diacyl-sn-glycero-3-phosphate + CoA</text>
        <dbReference type="Rhea" id="RHEA:19709"/>
        <dbReference type="ChEBI" id="CHEBI:57287"/>
        <dbReference type="ChEBI" id="CHEBI:57970"/>
        <dbReference type="ChEBI" id="CHEBI:58342"/>
        <dbReference type="ChEBI" id="CHEBI:58608"/>
        <dbReference type="EC" id="2.3.1.51"/>
    </reaction>
</comment>
<comment type="similarity">
    <text evidence="1 4">Belongs to the 1-acyl-sn-glycerol-3-phosphate acyltransferase family.</text>
</comment>
<comment type="domain">
    <text evidence="4">The HXXXXD motif is essential for acyltransferase activity and may constitute the binding site for the phosphate moiety of the glycerol-3-phosphate.</text>
</comment>
<evidence type="ECO:0000256" key="1">
    <source>
        <dbReference type="ARBA" id="ARBA00008655"/>
    </source>
</evidence>
<reference evidence="6 7" key="1">
    <citation type="submission" date="2018-10" db="EMBL/GenBank/DDBJ databases">
        <title>Phylogenomics of Brevibacillus.</title>
        <authorList>
            <person name="Dunlap C."/>
        </authorList>
    </citation>
    <scope>NUCLEOTIDE SEQUENCE [LARGE SCALE GENOMIC DNA]</scope>
    <source>
        <strain evidence="6 7">JCM 15716</strain>
    </source>
</reference>
<evidence type="ECO:0000256" key="4">
    <source>
        <dbReference type="RuleBase" id="RU361267"/>
    </source>
</evidence>
<dbReference type="EC" id="2.3.1.51" evidence="4"/>
<dbReference type="PANTHER" id="PTHR10434">
    <property type="entry name" value="1-ACYL-SN-GLYCEROL-3-PHOSPHATE ACYLTRANSFERASE"/>
    <property type="match status" value="1"/>
</dbReference>
<keyword evidence="7" id="KW-1185">Reference proteome</keyword>
<accession>A0A3M8D1P4</accession>
<dbReference type="CDD" id="cd07989">
    <property type="entry name" value="LPLAT_AGPAT-like"/>
    <property type="match status" value="1"/>
</dbReference>
<dbReference type="EMBL" id="RHHQ01000022">
    <property type="protein sequence ID" value="RNB81609.1"/>
    <property type="molecule type" value="Genomic_DNA"/>
</dbReference>
<keyword evidence="4" id="KW-0443">Lipid metabolism</keyword>
<dbReference type="PANTHER" id="PTHR10434:SF11">
    <property type="entry name" value="1-ACYL-SN-GLYCEROL-3-PHOSPHATE ACYLTRANSFERASE"/>
    <property type="match status" value="1"/>
</dbReference>
<feature type="domain" description="Phospholipid/glycerol acyltransferase" evidence="5">
    <location>
        <begin position="35"/>
        <end position="147"/>
    </location>
</feature>
<evidence type="ECO:0000256" key="3">
    <source>
        <dbReference type="ARBA" id="ARBA00023315"/>
    </source>
</evidence>
<dbReference type="GO" id="GO:0016020">
    <property type="term" value="C:membrane"/>
    <property type="evidence" value="ECO:0007669"/>
    <property type="project" value="InterPro"/>
</dbReference>
<dbReference type="Pfam" id="PF01553">
    <property type="entry name" value="Acyltransferase"/>
    <property type="match status" value="1"/>
</dbReference>
<name>A0A3M8D1P4_9BACL</name>
<protein>
    <recommendedName>
        <fullName evidence="4">1-acyl-sn-glycerol-3-phosphate acyltransferase</fullName>
        <ecNumber evidence="4">2.3.1.51</ecNumber>
    </recommendedName>
</protein>
<organism evidence="6 7">
    <name type="scientific">Brevibacillus fluminis</name>
    <dbReference type="NCBI Taxonomy" id="511487"/>
    <lineage>
        <taxon>Bacteria</taxon>
        <taxon>Bacillati</taxon>
        <taxon>Bacillota</taxon>
        <taxon>Bacilli</taxon>
        <taxon>Bacillales</taxon>
        <taxon>Paenibacillaceae</taxon>
        <taxon>Brevibacillus</taxon>
    </lineage>
</organism>
<keyword evidence="4" id="KW-0444">Lipid biosynthesis</keyword>
<keyword evidence="2 4" id="KW-0808">Transferase</keyword>
<dbReference type="GO" id="GO:0006654">
    <property type="term" value="P:phosphatidic acid biosynthetic process"/>
    <property type="evidence" value="ECO:0007669"/>
    <property type="project" value="TreeGrafter"/>
</dbReference>
<dbReference type="InterPro" id="IPR002123">
    <property type="entry name" value="Plipid/glycerol_acylTrfase"/>
</dbReference>
<dbReference type="SUPFAM" id="SSF69593">
    <property type="entry name" value="Glycerol-3-phosphate (1)-acyltransferase"/>
    <property type="match status" value="1"/>
</dbReference>
<dbReference type="GO" id="GO:0003841">
    <property type="term" value="F:1-acylglycerol-3-phosphate O-acyltransferase activity"/>
    <property type="evidence" value="ECO:0007669"/>
    <property type="project" value="UniProtKB-UniRule"/>
</dbReference>
<dbReference type="Proteomes" id="UP000271031">
    <property type="component" value="Unassembled WGS sequence"/>
</dbReference>
<sequence>MSYYTFFRGICRLLIATCFRWRVIGRENVPKTGAVILCCNHIGNIDPPLLGSGIERQVRFMAKEELFHVPVLSFLLKKFGTFPVKRGAGDRNAIRTTLKILEDGEILGIFPEGTRSKNGELGRAQSGSAMFALKSKAEVVPVAIIGPWRFLKPITIIYGKPIDMTAIREKKVDSESMREATDLIMQHIKELIDAHKAK</sequence>
<proteinExistence type="inferred from homology"/>
<dbReference type="RefSeq" id="WP_122920693.1">
    <property type="nucleotide sequence ID" value="NZ_RHHQ01000022.1"/>
</dbReference>
<dbReference type="AlphaFoldDB" id="A0A3M8D1P4"/>
<comment type="caution">
    <text evidence="6">The sequence shown here is derived from an EMBL/GenBank/DDBJ whole genome shotgun (WGS) entry which is preliminary data.</text>
</comment>
<evidence type="ECO:0000256" key="2">
    <source>
        <dbReference type="ARBA" id="ARBA00022679"/>
    </source>
</evidence>
<dbReference type="SMART" id="SM00563">
    <property type="entry name" value="PlsC"/>
    <property type="match status" value="1"/>
</dbReference>
<evidence type="ECO:0000259" key="5">
    <source>
        <dbReference type="SMART" id="SM00563"/>
    </source>
</evidence>
<keyword evidence="4" id="KW-1208">Phospholipid metabolism</keyword>
<dbReference type="OrthoDB" id="9803035at2"/>
<gene>
    <name evidence="6" type="ORF">EDM56_25150</name>
</gene>